<dbReference type="Pfam" id="PF20655">
    <property type="entry name" value="Vps52_C"/>
    <property type="match status" value="1"/>
</dbReference>
<feature type="region of interest" description="Disordered" evidence="6">
    <location>
        <begin position="699"/>
        <end position="724"/>
    </location>
</feature>
<dbReference type="GO" id="GO:0042147">
    <property type="term" value="P:retrograde transport, endosome to Golgi"/>
    <property type="evidence" value="ECO:0007669"/>
    <property type="project" value="TreeGrafter"/>
</dbReference>
<feature type="compositionally biased region" description="Acidic residues" evidence="6">
    <location>
        <begin position="407"/>
        <end position="417"/>
    </location>
</feature>
<evidence type="ECO:0000256" key="4">
    <source>
        <dbReference type="ARBA" id="ARBA00022927"/>
    </source>
</evidence>
<name>A0A0P1BFA0_9BASI</name>
<evidence type="ECO:0000256" key="6">
    <source>
        <dbReference type="SAM" id="MobiDB-lite"/>
    </source>
</evidence>
<dbReference type="PANTHER" id="PTHR14190">
    <property type="entry name" value="SUPPRESSOR OF ACTIN MUTATIONS 2/VACUOLAR PROTEIN SORTING 52"/>
    <property type="match status" value="1"/>
</dbReference>
<feature type="compositionally biased region" description="Low complexity" evidence="6">
    <location>
        <begin position="1"/>
        <end position="11"/>
    </location>
</feature>
<feature type="compositionally biased region" description="Polar residues" evidence="6">
    <location>
        <begin position="14"/>
        <end position="26"/>
    </location>
</feature>
<feature type="region of interest" description="Disordered" evidence="6">
    <location>
        <begin position="1"/>
        <end position="30"/>
    </location>
</feature>
<evidence type="ECO:0000259" key="7">
    <source>
        <dbReference type="Pfam" id="PF04129"/>
    </source>
</evidence>
<proteinExistence type="inferred from homology"/>
<dbReference type="Proteomes" id="UP000054845">
    <property type="component" value="Unassembled WGS sequence"/>
</dbReference>
<organism evidence="9 10">
    <name type="scientific">Ceraceosorus bombacis</name>
    <dbReference type="NCBI Taxonomy" id="401625"/>
    <lineage>
        <taxon>Eukaryota</taxon>
        <taxon>Fungi</taxon>
        <taxon>Dikarya</taxon>
        <taxon>Basidiomycota</taxon>
        <taxon>Ustilaginomycotina</taxon>
        <taxon>Exobasidiomycetes</taxon>
        <taxon>Ceraceosorales</taxon>
        <taxon>Ceraceosoraceae</taxon>
        <taxon>Ceraceosorus</taxon>
    </lineage>
</organism>
<feature type="compositionally biased region" description="Basic and acidic residues" evidence="6">
    <location>
        <begin position="713"/>
        <end position="724"/>
    </location>
</feature>
<dbReference type="OrthoDB" id="19482at2759"/>
<keyword evidence="3" id="KW-0813">Transport</keyword>
<dbReference type="AlphaFoldDB" id="A0A0P1BFA0"/>
<sequence length="724" mass="78778">MAAVASSSRASPPDRSQQQHRPTNPRTLGDIITEPLSVAASTSSDKPLQALHAQNLAQFSLHTQEVQTHFLNQAPKFVELHNTLSTSLSQLENLSSFLSTFSADLGAVSSHISTLQARSQELERRLVARRKLELPLNDLVQSISISPETLKHILDEEPNKDWQGYLAEVEKVLDASSSAAAASLLSKKESTTSTQGNIVSDGEALEEVRKIAEGAKMVAAAKLRASLLAPLQPIKRSLTANLTLLQSLLLRSHRGLYGFLARQMPRVAIDVQREYVGLARLYYETGFRRYERALKYAREKARRRESRAAVLIAEVMPPGATGAGPDAEGDTWLLDTLRLEHAKMADGPPVCLAYQAEDPAMRHPIESLFRSLSLVMLDNASAEYCFIARFFEDLESMPVKPSKTLEDLSDDGPEPEESASAAGDAEEASETAKASIVDGGGTMREEAHGDVTHLSKREQQAMQGRAAGADELWRQVMEPVLGHWTAFVKSLLAPSPPSMLSLLTVLQHLEGLLSESTARGVSRVLQPTLMNFKMEAYPILQRQWDEHIASIKKFADSGTPQSAGGLTSANVGTETIAAGFGSFVRAAANTVSNPFGSQSPRVTDQHVVTVSYRYGRLYSSVVSLTMSQEFPDAASSNPALFSSLLRLRAEVERLIEKQVERISKRKASGTADDASGPNAAGLLAMSSVTAVKRALENGPAALSHPRLQTEMSHWSETERSRRLG</sequence>
<dbReference type="PANTHER" id="PTHR14190:SF7">
    <property type="entry name" value="VACUOLAR PROTEIN SORTING-ASSOCIATED PROTEIN 52 HOMOLOG"/>
    <property type="match status" value="1"/>
</dbReference>
<comment type="similarity">
    <text evidence="2">Belongs to the VPS52 family.</text>
</comment>
<evidence type="ECO:0000313" key="10">
    <source>
        <dbReference type="Proteomes" id="UP000054845"/>
    </source>
</evidence>
<dbReference type="STRING" id="401625.A0A0P1BFA0"/>
<evidence type="ECO:0000256" key="2">
    <source>
        <dbReference type="ARBA" id="ARBA00008180"/>
    </source>
</evidence>
<reference evidence="10" key="1">
    <citation type="submission" date="2014-09" db="EMBL/GenBank/DDBJ databases">
        <authorList>
            <person name="Sharma Rahul"/>
            <person name="Thines Marco"/>
        </authorList>
    </citation>
    <scope>NUCLEOTIDE SEQUENCE [LARGE SCALE GENOMIC DNA]</scope>
</reference>
<feature type="compositionally biased region" description="Basic and acidic residues" evidence="6">
    <location>
        <begin position="443"/>
        <end position="452"/>
    </location>
</feature>
<protein>
    <submittedName>
        <fullName evidence="9">Vacuolar sorting protein VPS52/suppressor of actin Sac2</fullName>
    </submittedName>
</protein>
<feature type="region of interest" description="Disordered" evidence="6">
    <location>
        <begin position="402"/>
        <end position="452"/>
    </location>
</feature>
<feature type="domain" description="Vps52 coiled-coil" evidence="7">
    <location>
        <begin position="77"/>
        <end position="260"/>
    </location>
</feature>
<dbReference type="GO" id="GO:0019905">
    <property type="term" value="F:syntaxin binding"/>
    <property type="evidence" value="ECO:0007669"/>
    <property type="project" value="TreeGrafter"/>
</dbReference>
<dbReference type="Pfam" id="PF04129">
    <property type="entry name" value="Vps52_CC"/>
    <property type="match status" value="1"/>
</dbReference>
<comment type="subcellular location">
    <subcellularLocation>
        <location evidence="1">Golgi apparatus</location>
        <location evidence="1">trans-Golgi network</location>
    </subcellularLocation>
</comment>
<dbReference type="GO" id="GO:0005829">
    <property type="term" value="C:cytosol"/>
    <property type="evidence" value="ECO:0007669"/>
    <property type="project" value="GOC"/>
</dbReference>
<dbReference type="EMBL" id="CCYA01000243">
    <property type="protein sequence ID" value="CEH14588.1"/>
    <property type="molecule type" value="Genomic_DNA"/>
</dbReference>
<dbReference type="GO" id="GO:0006896">
    <property type="term" value="P:Golgi to vacuole transport"/>
    <property type="evidence" value="ECO:0007669"/>
    <property type="project" value="TreeGrafter"/>
</dbReference>
<dbReference type="GO" id="GO:0015031">
    <property type="term" value="P:protein transport"/>
    <property type="evidence" value="ECO:0007669"/>
    <property type="project" value="UniProtKB-KW"/>
</dbReference>
<evidence type="ECO:0000259" key="8">
    <source>
        <dbReference type="Pfam" id="PF20655"/>
    </source>
</evidence>
<accession>A0A0P1BFA0</accession>
<keyword evidence="5" id="KW-0333">Golgi apparatus</keyword>
<dbReference type="GO" id="GO:0032456">
    <property type="term" value="P:endocytic recycling"/>
    <property type="evidence" value="ECO:0007669"/>
    <property type="project" value="TreeGrafter"/>
</dbReference>
<dbReference type="InterPro" id="IPR007258">
    <property type="entry name" value="Vps52"/>
</dbReference>
<dbReference type="InterPro" id="IPR048361">
    <property type="entry name" value="Vps52_C"/>
</dbReference>
<keyword evidence="10" id="KW-1185">Reference proteome</keyword>
<dbReference type="InterPro" id="IPR048319">
    <property type="entry name" value="Vps52_CC"/>
</dbReference>
<dbReference type="GO" id="GO:0000938">
    <property type="term" value="C:GARP complex"/>
    <property type="evidence" value="ECO:0007669"/>
    <property type="project" value="TreeGrafter"/>
</dbReference>
<evidence type="ECO:0000256" key="5">
    <source>
        <dbReference type="ARBA" id="ARBA00023034"/>
    </source>
</evidence>
<evidence type="ECO:0000256" key="3">
    <source>
        <dbReference type="ARBA" id="ARBA00022448"/>
    </source>
</evidence>
<keyword evidence="4" id="KW-0653">Protein transport</keyword>
<evidence type="ECO:0000256" key="1">
    <source>
        <dbReference type="ARBA" id="ARBA00004601"/>
    </source>
</evidence>
<evidence type="ECO:0000313" key="9">
    <source>
        <dbReference type="EMBL" id="CEH14588.1"/>
    </source>
</evidence>
<feature type="domain" description="Vps52 C-terminal" evidence="8">
    <location>
        <begin position="350"/>
        <end position="391"/>
    </location>
</feature>